<dbReference type="SUPFAM" id="SSF53697">
    <property type="entry name" value="SIS domain"/>
    <property type="match status" value="1"/>
</dbReference>
<keyword evidence="5" id="KW-1185">Reference proteome</keyword>
<dbReference type="GO" id="GO:0016853">
    <property type="term" value="F:isomerase activity"/>
    <property type="evidence" value="ECO:0007669"/>
    <property type="project" value="InterPro"/>
</dbReference>
<dbReference type="GO" id="GO:0097367">
    <property type="term" value="F:carbohydrate derivative binding"/>
    <property type="evidence" value="ECO:0007669"/>
    <property type="project" value="InterPro"/>
</dbReference>
<reference evidence="5 6" key="1">
    <citation type="submission" date="2018-09" db="EMBL/GenBank/DDBJ databases">
        <title>Discovery and Ecogenomic Context for Candidatus Cryosericales, a Global Caldiserica Order Active in Thawing Permafrost.</title>
        <authorList>
            <person name="Martinez M.A."/>
            <person name="Woodcroft B.J."/>
            <person name="Ignacio Espinoza J.C."/>
            <person name="Zayed A."/>
            <person name="Singleton C.M."/>
            <person name="Boyd J."/>
            <person name="Li Y.-F."/>
            <person name="Purvine S."/>
            <person name="Maughan H."/>
            <person name="Hodgkins S.B."/>
            <person name="Anderson D."/>
            <person name="Sederholm M."/>
            <person name="Temperton B."/>
            <person name="Saleska S.R."/>
            <person name="Tyson G.W."/>
            <person name="Rich V.I."/>
        </authorList>
    </citation>
    <scope>NUCLEOTIDE SEQUENCE [LARGE SCALE GENOMIC DNA]</scope>
    <source>
        <strain evidence="4 5">SMC2</strain>
        <strain evidence="3 6">SMC3</strain>
    </source>
</reference>
<accession>A0A398DCG6</accession>
<dbReference type="PROSITE" id="PS51464">
    <property type="entry name" value="SIS"/>
    <property type="match status" value="1"/>
</dbReference>
<evidence type="ECO:0000259" key="2">
    <source>
        <dbReference type="PROSITE" id="PS51464"/>
    </source>
</evidence>
<proteinExistence type="inferred from homology"/>
<comment type="caution">
    <text evidence="3">The sequence shown here is derived from an EMBL/GenBank/DDBJ whole genome shotgun (WGS) entry which is preliminary data.</text>
</comment>
<sequence>MADTNEIVQNIINELGSTLKGVDPEETARLEDAILAAKKVYFAGAGRSLLMIRGFAMRMMHLGLRSYVVGETVTPAIEAGDLLVIGSGSGETGALTIVANKAKKLGAKVALITHSPDSTIGRQADLVVRITLASGRKKLQPSGSTFEQSMLILCDAMVLEMLERGHLLAEHEDIDTYIMKRHANLE</sequence>
<dbReference type="Pfam" id="PF01380">
    <property type="entry name" value="SIS"/>
    <property type="match status" value="1"/>
</dbReference>
<protein>
    <submittedName>
        <fullName evidence="3">SIS domain-containing protein</fullName>
    </submittedName>
</protein>
<dbReference type="CDD" id="cd05005">
    <property type="entry name" value="SIS_PHI"/>
    <property type="match status" value="1"/>
</dbReference>
<evidence type="ECO:0000313" key="6">
    <source>
        <dbReference type="Proteomes" id="UP000266042"/>
    </source>
</evidence>
<dbReference type="RefSeq" id="WP_119086995.1">
    <property type="nucleotide sequence ID" value="NZ_QXIV01000009.1"/>
</dbReference>
<dbReference type="Gene3D" id="3.40.50.10490">
    <property type="entry name" value="Glucose-6-phosphate isomerase like protein, domain 1"/>
    <property type="match status" value="1"/>
</dbReference>
<dbReference type="GO" id="GO:1901135">
    <property type="term" value="P:carbohydrate derivative metabolic process"/>
    <property type="evidence" value="ECO:0007669"/>
    <property type="project" value="InterPro"/>
</dbReference>
<dbReference type="EMBL" id="QXIX01000050">
    <property type="protein sequence ID" value="RIE12859.1"/>
    <property type="molecule type" value="Genomic_DNA"/>
</dbReference>
<dbReference type="NCBIfam" id="TIGR03127">
    <property type="entry name" value="RuMP_HxlB"/>
    <property type="match status" value="1"/>
</dbReference>
<dbReference type="EMBL" id="QXIW01000028">
    <property type="protein sequence ID" value="RIE12805.1"/>
    <property type="molecule type" value="Genomic_DNA"/>
</dbReference>
<evidence type="ECO:0000313" key="5">
    <source>
        <dbReference type="Proteomes" id="UP000265724"/>
    </source>
</evidence>
<dbReference type="InterPro" id="IPR001347">
    <property type="entry name" value="SIS_dom"/>
</dbReference>
<feature type="domain" description="SIS" evidence="2">
    <location>
        <begin position="30"/>
        <end position="167"/>
    </location>
</feature>
<gene>
    <name evidence="4" type="ORF">SMC2_06340</name>
    <name evidence="3" type="ORF">SMC3_05965</name>
</gene>
<dbReference type="InterPro" id="IPR046348">
    <property type="entry name" value="SIS_dom_sf"/>
</dbReference>
<comment type="similarity">
    <text evidence="1">Belongs to the SIS family. PHI subfamily.</text>
</comment>
<dbReference type="PANTHER" id="PTHR43443:SF1">
    <property type="entry name" value="3-HEXULOSE-6-PHOSPHATE ISOMERASE"/>
    <property type="match status" value="1"/>
</dbReference>
<dbReference type="AlphaFoldDB" id="A0A398DCG6"/>
<dbReference type="Proteomes" id="UP000265724">
    <property type="component" value="Unassembled WGS sequence"/>
</dbReference>
<evidence type="ECO:0000313" key="4">
    <source>
        <dbReference type="EMBL" id="RIE12859.1"/>
    </source>
</evidence>
<evidence type="ECO:0000313" key="3">
    <source>
        <dbReference type="EMBL" id="RIE12805.1"/>
    </source>
</evidence>
<dbReference type="PANTHER" id="PTHR43443">
    <property type="entry name" value="3-HEXULOSE-6-PHOSPHATE ISOMERASE"/>
    <property type="match status" value="1"/>
</dbReference>
<dbReference type="Proteomes" id="UP000266042">
    <property type="component" value="Unassembled WGS sequence"/>
</dbReference>
<dbReference type="InterPro" id="IPR017552">
    <property type="entry name" value="PHI/rmpB"/>
</dbReference>
<organism evidence="3 6">
    <name type="scientific">Candidatus Cryosericum hinesii</name>
    <dbReference type="NCBI Taxonomy" id="2290915"/>
    <lineage>
        <taxon>Bacteria</taxon>
        <taxon>Pseudomonadati</taxon>
        <taxon>Caldisericota/Cryosericota group</taxon>
        <taxon>Candidatus Cryosericota</taxon>
        <taxon>Candidatus Cryosericia</taxon>
        <taxon>Candidatus Cryosericales</taxon>
        <taxon>Candidatus Cryosericaceae</taxon>
        <taxon>Candidatus Cryosericum</taxon>
    </lineage>
</organism>
<evidence type="ECO:0000256" key="1">
    <source>
        <dbReference type="ARBA" id="ARBA00009235"/>
    </source>
</evidence>
<name>A0A398DCG6_9BACT</name>